<dbReference type="AlphaFoldDB" id="A0A378T6Z4"/>
<reference evidence="1 3" key="1">
    <citation type="submission" date="2018-06" db="EMBL/GenBank/DDBJ databases">
        <authorList>
            <consortium name="Pathogen Informatics"/>
            <person name="Doyle S."/>
        </authorList>
    </citation>
    <scope>NUCLEOTIDE SEQUENCE [LARGE SCALE GENOMIC DNA]</scope>
    <source>
        <strain evidence="1 3">NCTC10359</strain>
    </source>
</reference>
<name>A0A378T6Z4_MORLA</name>
<dbReference type="EMBL" id="UGQU01000001">
    <property type="protein sequence ID" value="STZ55655.1"/>
    <property type="molecule type" value="Genomic_DNA"/>
</dbReference>
<organism evidence="1 3">
    <name type="scientific">Moraxella lacunata</name>
    <dbReference type="NCBI Taxonomy" id="477"/>
    <lineage>
        <taxon>Bacteria</taxon>
        <taxon>Pseudomonadati</taxon>
        <taxon>Pseudomonadota</taxon>
        <taxon>Gammaproteobacteria</taxon>
        <taxon>Moraxellales</taxon>
        <taxon>Moraxellaceae</taxon>
        <taxon>Moraxella</taxon>
    </lineage>
</organism>
<proteinExistence type="predicted"/>
<sequence>MAQSVALNEWEQQALYRKMVELNNKLADKDMRGISKESTLVHRIIELSLPKLDVSESGTIILKD</sequence>
<protein>
    <submittedName>
        <fullName evidence="1">Uncharacterized protein</fullName>
    </submittedName>
</protein>
<evidence type="ECO:0000313" key="2">
    <source>
        <dbReference type="EMBL" id="STZ55668.1"/>
    </source>
</evidence>
<dbReference type="Proteomes" id="UP000254437">
    <property type="component" value="Unassembled WGS sequence"/>
</dbReference>
<evidence type="ECO:0000313" key="1">
    <source>
        <dbReference type="EMBL" id="STZ55655.1"/>
    </source>
</evidence>
<gene>
    <name evidence="1" type="ORF">NCTC10359_00251</name>
    <name evidence="2" type="ORF">NCTC10359_00264</name>
</gene>
<dbReference type="EMBL" id="UGQU01000001">
    <property type="protein sequence ID" value="STZ55668.1"/>
    <property type="molecule type" value="Genomic_DNA"/>
</dbReference>
<evidence type="ECO:0000313" key="3">
    <source>
        <dbReference type="Proteomes" id="UP000254437"/>
    </source>
</evidence>
<accession>A0A378T6Z4</accession>